<keyword evidence="2" id="KW-1185">Reference proteome</keyword>
<gene>
    <name evidence="1" type="ORF">SI7747_17019263</name>
</gene>
<dbReference type="CDD" id="cd09272">
    <property type="entry name" value="RNase_HI_RT_Ty1"/>
    <property type="match status" value="1"/>
</dbReference>
<evidence type="ECO:0000313" key="1">
    <source>
        <dbReference type="EMBL" id="CAA2633782.1"/>
    </source>
</evidence>
<sequence>MLIYVDNILIISPGSISISKIISSLKTIFTLRDLFKRLLRYLKGTITEGLQFNQQSDLIISLSCDVDWAGSFNDRRSTSGFLLYLGSNLISWSTKKQSIVARSSTKSKYKAIANGTSELKWLQSLLREISISICTTPILWCDNIRATYLAANLVFHAKMKHIEIDFHFFESMSTPTK</sequence>
<dbReference type="PANTHER" id="PTHR11439:SF455">
    <property type="entry name" value="RLK (RECEPTOR-LIKE PROTEIN KINASE) 8, PUTATIVE-RELATED"/>
    <property type="match status" value="1"/>
</dbReference>
<dbReference type="SUPFAM" id="SSF56672">
    <property type="entry name" value="DNA/RNA polymerases"/>
    <property type="match status" value="1"/>
</dbReference>
<dbReference type="InterPro" id="IPR043502">
    <property type="entry name" value="DNA/RNA_pol_sf"/>
</dbReference>
<organism evidence="1">
    <name type="scientific">Spirodela intermedia</name>
    <name type="common">Intermediate duckweed</name>
    <dbReference type="NCBI Taxonomy" id="51605"/>
    <lineage>
        <taxon>Eukaryota</taxon>
        <taxon>Viridiplantae</taxon>
        <taxon>Streptophyta</taxon>
        <taxon>Embryophyta</taxon>
        <taxon>Tracheophyta</taxon>
        <taxon>Spermatophyta</taxon>
        <taxon>Magnoliopsida</taxon>
        <taxon>Liliopsida</taxon>
        <taxon>Araceae</taxon>
        <taxon>Lemnoideae</taxon>
        <taxon>Spirodela</taxon>
    </lineage>
</organism>
<reference evidence="1 2" key="1">
    <citation type="submission" date="2019-12" db="EMBL/GenBank/DDBJ databases">
        <authorList>
            <person name="Scholz U."/>
            <person name="Mascher M."/>
            <person name="Fiebig A."/>
        </authorList>
    </citation>
    <scope>NUCLEOTIDE SEQUENCE</scope>
</reference>
<proteinExistence type="predicted"/>
<accession>A0A7I8JRL1</accession>
<dbReference type="PANTHER" id="PTHR11439">
    <property type="entry name" value="GAG-POL-RELATED RETROTRANSPOSON"/>
    <property type="match status" value="1"/>
</dbReference>
<dbReference type="Proteomes" id="UP001189122">
    <property type="component" value="Unassembled WGS sequence"/>
</dbReference>
<dbReference type="EMBL" id="CACRZD030000017">
    <property type="protein sequence ID" value="CAA6672847.1"/>
    <property type="molecule type" value="Genomic_DNA"/>
</dbReference>
<dbReference type="AlphaFoldDB" id="A0A7I8JRL1"/>
<protein>
    <submittedName>
        <fullName evidence="1">Uncharacterized protein</fullName>
    </submittedName>
</protein>
<name>A0A7I8JRL1_SPIIN</name>
<evidence type="ECO:0000313" key="2">
    <source>
        <dbReference type="Proteomes" id="UP001189122"/>
    </source>
</evidence>
<dbReference type="EMBL" id="LR743604">
    <property type="protein sequence ID" value="CAA2633782.1"/>
    <property type="molecule type" value="Genomic_DNA"/>
</dbReference>